<feature type="domain" description="DUF7916" evidence="1">
    <location>
        <begin position="7"/>
        <end position="309"/>
    </location>
</feature>
<evidence type="ECO:0000313" key="3">
    <source>
        <dbReference type="EMBL" id="CRY65869.1"/>
    </source>
</evidence>
<dbReference type="OrthoDB" id="5581965at2"/>
<accession>A0A0T9NP80</accession>
<name>A0A0T9NP80_9GAMM</name>
<sequence length="309" mass="32834">MAHKRLLDCCASDLLQMDKAALMYSIRASEGRVMVSETIAITQPLLNNVTNAELAASQGADILLINMFDSENPLIQGMPAGIAPEQTLHELQRLTGRIIGVNLEAVDPEFASVHDDIWKMKPGRAATAENARRLVTMGAKVLVLTGNPNNGVSNRSLGLALKDIREAVGDSAVLITGKMHGAGIVRESGSAIISEEDVAWFAQQGADIVLIPAPGTVPGMSQQKVAALIDCAHTHGALAMTAIGTSQEGADINTIRQIALMSKMAGADLHHIGDTGYMGMALPENIQAYSVAIRGVRHTYTRIARSINR</sequence>
<evidence type="ECO:0000259" key="1">
    <source>
        <dbReference type="Pfam" id="PF25509"/>
    </source>
</evidence>
<evidence type="ECO:0000313" key="2">
    <source>
        <dbReference type="EMBL" id="CNH23017.1"/>
    </source>
</evidence>
<dbReference type="Pfam" id="PF25509">
    <property type="entry name" value="DUF7916"/>
    <property type="match status" value="1"/>
</dbReference>
<keyword evidence="4" id="KW-1185">Reference proteome</keyword>
<dbReference type="InterPro" id="IPR057238">
    <property type="entry name" value="DUF7916"/>
</dbReference>
<dbReference type="EMBL" id="CWJL01000006">
    <property type="protein sequence ID" value="CRY65869.1"/>
    <property type="molecule type" value="Genomic_DNA"/>
</dbReference>
<dbReference type="Proteomes" id="UP000045840">
    <property type="component" value="Unassembled WGS sequence"/>
</dbReference>
<dbReference type="RefSeq" id="WP_049609889.1">
    <property type="nucleotide sequence ID" value="NZ_CAWMMU010000006.1"/>
</dbReference>
<dbReference type="AlphaFoldDB" id="A0A0T9NP80"/>
<dbReference type="SUPFAM" id="SSF51395">
    <property type="entry name" value="FMN-linked oxidoreductases"/>
    <property type="match status" value="1"/>
</dbReference>
<proteinExistence type="predicted"/>
<evidence type="ECO:0000313" key="4">
    <source>
        <dbReference type="Proteomes" id="UP000044625"/>
    </source>
</evidence>
<dbReference type="STRING" id="1288385.ERS137968_01538"/>
<protein>
    <recommendedName>
        <fullName evidence="1">DUF7916 domain-containing protein</fullName>
    </recommendedName>
</protein>
<gene>
    <name evidence="2" type="ORF">ERS008529_00713</name>
    <name evidence="3" type="ORF">ERS137968_01538</name>
</gene>
<organism evidence="2 5">
    <name type="scientific">Yersinia pekkanenii</name>
    <dbReference type="NCBI Taxonomy" id="1288385"/>
    <lineage>
        <taxon>Bacteria</taxon>
        <taxon>Pseudomonadati</taxon>
        <taxon>Pseudomonadota</taxon>
        <taxon>Gammaproteobacteria</taxon>
        <taxon>Enterobacterales</taxon>
        <taxon>Yersiniaceae</taxon>
        <taxon>Yersinia</taxon>
    </lineage>
</organism>
<reference evidence="5" key="3">
    <citation type="submission" date="2015-03" db="EMBL/GenBank/DDBJ databases">
        <authorList>
            <consortium name="Pathogen Informatics"/>
        </authorList>
    </citation>
    <scope>NUCLEOTIDE SEQUENCE [LARGE SCALE GENOMIC DNA]</scope>
    <source>
        <strain evidence="5">A125KOH2</strain>
    </source>
</reference>
<dbReference type="EMBL" id="CQAZ01000004">
    <property type="protein sequence ID" value="CNH23017.1"/>
    <property type="molecule type" value="Genomic_DNA"/>
</dbReference>
<reference evidence="3 4" key="1">
    <citation type="submission" date="2015-03" db="EMBL/GenBank/DDBJ databases">
        <authorList>
            <consortium name="Pathogen Informatics"/>
            <person name="Murphy D."/>
        </authorList>
    </citation>
    <scope>NUCLEOTIDE SEQUENCE [LARGE SCALE GENOMIC DNA]</scope>
    <source>
        <strain evidence="3">Type strain: CIP110230</strain>
        <strain evidence="4">type strain: CIP110230</strain>
    </source>
</reference>
<dbReference type="Proteomes" id="UP000044625">
    <property type="component" value="Unassembled WGS sequence"/>
</dbReference>
<reference evidence="2" key="2">
    <citation type="submission" date="2015-03" db="EMBL/GenBank/DDBJ databases">
        <authorList>
            <person name="Murphy D."/>
        </authorList>
    </citation>
    <scope>NUCLEOTIDE SEQUENCE [LARGE SCALE GENOMIC DNA]</scope>
    <source>
        <strain evidence="2">A125KOH2</strain>
    </source>
</reference>
<evidence type="ECO:0000313" key="5">
    <source>
        <dbReference type="Proteomes" id="UP000045840"/>
    </source>
</evidence>